<feature type="transmembrane region" description="Helical" evidence="6">
    <location>
        <begin position="280"/>
        <end position="300"/>
    </location>
</feature>
<sequence length="306" mass="33901">MSSEALLSAARMLGLLAILVVVAQCWLLHYRRGRKMREVIGARMVSQREFLDENSESLLITGRLEKLLMKAGIRTTQSGLMLLALVLLVSSAVILALYGPMAALLSLLGWMLLGWVYWNLRYQRLRRAIFDNLPTIIDNVLRNMDAGRSLDQAMIDSLREAPEVFAPLAFRVRSAVEAGREYAGLFDGYARLYQVPPMVLVAVTLRTTSRFGSSVRPVLGQVSDSLRAQQEMRREFMASTAETRMTAGVFAAVPILLSLYMVLTNDTYRDVLLGTDSGKVMLMVAGALQTLGVIVILRMIQGVGRG</sequence>
<dbReference type="PANTHER" id="PTHR35007:SF1">
    <property type="entry name" value="PILUS ASSEMBLY PROTEIN"/>
    <property type="match status" value="1"/>
</dbReference>
<evidence type="ECO:0000256" key="4">
    <source>
        <dbReference type="ARBA" id="ARBA00022989"/>
    </source>
</evidence>
<feature type="transmembrane region" description="Helical" evidence="6">
    <location>
        <begin position="103"/>
        <end position="120"/>
    </location>
</feature>
<organism evidence="8 9">
    <name type="scientific">Isoalcanivorax pacificus W11-5</name>
    <dbReference type="NCBI Taxonomy" id="391936"/>
    <lineage>
        <taxon>Bacteria</taxon>
        <taxon>Pseudomonadati</taxon>
        <taxon>Pseudomonadota</taxon>
        <taxon>Gammaproteobacteria</taxon>
        <taxon>Oceanospirillales</taxon>
        <taxon>Alcanivoracaceae</taxon>
        <taxon>Isoalcanivorax</taxon>
    </lineage>
</organism>
<keyword evidence="2" id="KW-1003">Cell membrane</keyword>
<keyword evidence="4 6" id="KW-1133">Transmembrane helix</keyword>
<evidence type="ECO:0000256" key="2">
    <source>
        <dbReference type="ARBA" id="ARBA00022475"/>
    </source>
</evidence>
<dbReference type="HOGENOM" id="CLU_065961_1_0_6"/>
<dbReference type="OrthoDB" id="6074830at2"/>
<proteinExistence type="predicted"/>
<dbReference type="InterPro" id="IPR018076">
    <property type="entry name" value="T2SS_GspF_dom"/>
</dbReference>
<evidence type="ECO:0000256" key="6">
    <source>
        <dbReference type="SAM" id="Phobius"/>
    </source>
</evidence>
<dbReference type="AlphaFoldDB" id="A0A0B4XIJ9"/>
<evidence type="ECO:0000256" key="5">
    <source>
        <dbReference type="ARBA" id="ARBA00023136"/>
    </source>
</evidence>
<dbReference type="KEGG" id="apac:S7S_00480"/>
<feature type="transmembrane region" description="Helical" evidence="6">
    <location>
        <begin position="79"/>
        <end position="97"/>
    </location>
</feature>
<evidence type="ECO:0000259" key="7">
    <source>
        <dbReference type="Pfam" id="PF00482"/>
    </source>
</evidence>
<dbReference type="PANTHER" id="PTHR35007">
    <property type="entry name" value="INTEGRAL MEMBRANE PROTEIN-RELATED"/>
    <property type="match status" value="1"/>
</dbReference>
<evidence type="ECO:0000256" key="3">
    <source>
        <dbReference type="ARBA" id="ARBA00022692"/>
    </source>
</evidence>
<accession>A0A0B4XIJ9</accession>
<dbReference type="GO" id="GO:0005886">
    <property type="term" value="C:plasma membrane"/>
    <property type="evidence" value="ECO:0007669"/>
    <property type="project" value="UniProtKB-SubCell"/>
</dbReference>
<reference evidence="8 9" key="1">
    <citation type="journal article" date="2012" name="J. Bacteriol.">
        <title>Genome sequence of an alkane-degrading bacterium, Alcanivorax pacificus type strain W11-5, isolated from deep sea sediment.</title>
        <authorList>
            <person name="Lai Q."/>
            <person name="Shao Z."/>
        </authorList>
    </citation>
    <scope>NUCLEOTIDE SEQUENCE [LARGE SCALE GENOMIC DNA]</scope>
    <source>
        <strain evidence="8 9">W11-5</strain>
    </source>
</reference>
<evidence type="ECO:0000313" key="9">
    <source>
        <dbReference type="Proteomes" id="UP000006764"/>
    </source>
</evidence>
<comment type="subcellular location">
    <subcellularLocation>
        <location evidence="1">Cell membrane</location>
        <topology evidence="1">Multi-pass membrane protein</topology>
    </subcellularLocation>
</comment>
<keyword evidence="5 6" id="KW-0472">Membrane</keyword>
<feature type="domain" description="Type II secretion system protein GspF" evidence="7">
    <location>
        <begin position="138"/>
        <end position="262"/>
    </location>
</feature>
<dbReference type="Pfam" id="PF00482">
    <property type="entry name" value="T2SSF"/>
    <property type="match status" value="1"/>
</dbReference>
<evidence type="ECO:0000256" key="1">
    <source>
        <dbReference type="ARBA" id="ARBA00004651"/>
    </source>
</evidence>
<dbReference type="EMBL" id="CP004387">
    <property type="protein sequence ID" value="AJD46520.1"/>
    <property type="molecule type" value="Genomic_DNA"/>
</dbReference>
<keyword evidence="9" id="KW-1185">Reference proteome</keyword>
<dbReference type="RefSeq" id="WP_008739071.1">
    <property type="nucleotide sequence ID" value="NZ_CP004387.1"/>
</dbReference>
<feature type="transmembrane region" description="Helical" evidence="6">
    <location>
        <begin position="6"/>
        <end position="28"/>
    </location>
</feature>
<protein>
    <submittedName>
        <fullName evidence="8">Type II secretion system protein F domain-containing protein</fullName>
    </submittedName>
</protein>
<gene>
    <name evidence="8" type="ORF">S7S_00480</name>
</gene>
<evidence type="ECO:0000313" key="8">
    <source>
        <dbReference type="EMBL" id="AJD46520.1"/>
    </source>
</evidence>
<feature type="transmembrane region" description="Helical" evidence="6">
    <location>
        <begin position="241"/>
        <end position="260"/>
    </location>
</feature>
<dbReference type="STRING" id="391936.S7S_00480"/>
<name>A0A0B4XIJ9_9GAMM</name>
<dbReference type="Proteomes" id="UP000006764">
    <property type="component" value="Chromosome"/>
</dbReference>
<keyword evidence="3 6" id="KW-0812">Transmembrane</keyword>